<dbReference type="OrthoDB" id="18798at2759"/>
<dbReference type="Pfam" id="PF00071">
    <property type="entry name" value="Ras"/>
    <property type="match status" value="1"/>
</dbReference>
<comment type="similarity">
    <text evidence="1">Belongs to the small GTPase superfamily. Ras family.</text>
</comment>
<dbReference type="GO" id="GO:0005525">
    <property type="term" value="F:GTP binding"/>
    <property type="evidence" value="ECO:0007669"/>
    <property type="project" value="InterPro"/>
</dbReference>
<dbReference type="PANTHER" id="PTHR45704">
    <property type="entry name" value="RAS-LIKE FAMILY MEMBER 11"/>
    <property type="match status" value="1"/>
</dbReference>
<evidence type="ECO:0000256" key="3">
    <source>
        <dbReference type="ARBA" id="ARBA00022801"/>
    </source>
</evidence>
<name>A0A8B8AR52_CRAVI</name>
<keyword evidence="3" id="KW-0378">Hydrolase</keyword>
<dbReference type="SUPFAM" id="SSF52540">
    <property type="entry name" value="P-loop containing nucleoside triphosphate hydrolases"/>
    <property type="match status" value="1"/>
</dbReference>
<dbReference type="GO" id="GO:0003925">
    <property type="term" value="F:G protein activity"/>
    <property type="evidence" value="ECO:0007669"/>
    <property type="project" value="UniProtKB-EC"/>
</dbReference>
<dbReference type="Gene3D" id="3.40.50.300">
    <property type="entry name" value="P-loop containing nucleotide triphosphate hydrolases"/>
    <property type="match status" value="1"/>
</dbReference>
<dbReference type="InterPro" id="IPR027417">
    <property type="entry name" value="P-loop_NTPase"/>
</dbReference>
<sequence>MKTIMTSSLRVMVMGGENTGKSAVTVRFLTKRFIGEYNSNIDLLYKSCIKQEDYLTDIEILDTCSKRNNSSSPSADTQMSWADAYVIVYSICDACSFEKAKTLLENISKVRSNSYLPVLLLGNKTDLEHRRAVGVEEGHQAALEYNCQYYEVSAAENYVTINIAFQALLRDTKMNQQQKSLLKRRRTSLVNVSKKLGAMFSGKKDCEFDKRRTSMDVNSPLRLT</sequence>
<proteinExistence type="inferred from homology"/>
<evidence type="ECO:0000313" key="5">
    <source>
        <dbReference type="Proteomes" id="UP000694844"/>
    </source>
</evidence>
<dbReference type="PROSITE" id="PS51419">
    <property type="entry name" value="RAB"/>
    <property type="match status" value="1"/>
</dbReference>
<evidence type="ECO:0000256" key="1">
    <source>
        <dbReference type="ARBA" id="ARBA00008344"/>
    </source>
</evidence>
<evidence type="ECO:0000256" key="4">
    <source>
        <dbReference type="ARBA" id="ARBA00048098"/>
    </source>
</evidence>
<dbReference type="SMART" id="SM00175">
    <property type="entry name" value="RAB"/>
    <property type="match status" value="1"/>
</dbReference>
<comment type="catalytic activity">
    <reaction evidence="4">
        <text>GTP + H2O = GDP + phosphate + H(+)</text>
        <dbReference type="Rhea" id="RHEA:19669"/>
        <dbReference type="ChEBI" id="CHEBI:15377"/>
        <dbReference type="ChEBI" id="CHEBI:15378"/>
        <dbReference type="ChEBI" id="CHEBI:37565"/>
        <dbReference type="ChEBI" id="CHEBI:43474"/>
        <dbReference type="ChEBI" id="CHEBI:58189"/>
        <dbReference type="EC" id="3.6.5.2"/>
    </reaction>
</comment>
<dbReference type="InterPro" id="IPR001806">
    <property type="entry name" value="Small_GTPase"/>
</dbReference>
<accession>A0A8B8AR52</accession>
<dbReference type="PROSITE" id="PS51421">
    <property type="entry name" value="RAS"/>
    <property type="match status" value="1"/>
</dbReference>
<protein>
    <recommendedName>
        <fullName evidence="2">small monomeric GTPase</fullName>
        <ecNumber evidence="2">3.6.5.2</ecNumber>
    </recommendedName>
</protein>
<dbReference type="InterPro" id="IPR051065">
    <property type="entry name" value="Ras-related_GTPase"/>
</dbReference>
<reference evidence="6" key="1">
    <citation type="submission" date="2025-08" db="UniProtKB">
        <authorList>
            <consortium name="RefSeq"/>
        </authorList>
    </citation>
    <scope>IDENTIFICATION</scope>
    <source>
        <tissue evidence="6">Whole sample</tissue>
    </source>
</reference>
<keyword evidence="5" id="KW-1185">Reference proteome</keyword>
<dbReference type="PRINTS" id="PR00449">
    <property type="entry name" value="RASTRNSFRMNG"/>
</dbReference>
<dbReference type="SMART" id="SM00173">
    <property type="entry name" value="RAS"/>
    <property type="match status" value="1"/>
</dbReference>
<dbReference type="KEGG" id="cvn:111104088"/>
<dbReference type="EC" id="3.6.5.2" evidence="2"/>
<dbReference type="RefSeq" id="XP_022293541.1">
    <property type="nucleotide sequence ID" value="XM_022437833.1"/>
</dbReference>
<dbReference type="AlphaFoldDB" id="A0A8B8AR52"/>
<organism evidence="5 6">
    <name type="scientific">Crassostrea virginica</name>
    <name type="common">Eastern oyster</name>
    <dbReference type="NCBI Taxonomy" id="6565"/>
    <lineage>
        <taxon>Eukaryota</taxon>
        <taxon>Metazoa</taxon>
        <taxon>Spiralia</taxon>
        <taxon>Lophotrochozoa</taxon>
        <taxon>Mollusca</taxon>
        <taxon>Bivalvia</taxon>
        <taxon>Autobranchia</taxon>
        <taxon>Pteriomorphia</taxon>
        <taxon>Ostreida</taxon>
        <taxon>Ostreoidea</taxon>
        <taxon>Ostreidae</taxon>
        <taxon>Crassostrea</taxon>
    </lineage>
</organism>
<dbReference type="Proteomes" id="UP000694844">
    <property type="component" value="Chromosome 7"/>
</dbReference>
<evidence type="ECO:0000256" key="2">
    <source>
        <dbReference type="ARBA" id="ARBA00011984"/>
    </source>
</evidence>
<evidence type="ECO:0000313" key="6">
    <source>
        <dbReference type="RefSeq" id="XP_022293541.1"/>
    </source>
</evidence>
<dbReference type="GeneID" id="111104088"/>
<gene>
    <name evidence="6" type="primary">LOC111104088</name>
</gene>